<dbReference type="AlphaFoldDB" id="A0A1H2LRR5"/>
<evidence type="ECO:0000256" key="2">
    <source>
        <dbReference type="SAM" id="Phobius"/>
    </source>
</evidence>
<dbReference type="EMBL" id="LT629791">
    <property type="protein sequence ID" value="SDU83697.1"/>
    <property type="molecule type" value="Genomic_DNA"/>
</dbReference>
<gene>
    <name evidence="5" type="ORF">SAMN04488563_6567</name>
</gene>
<evidence type="ECO:0000313" key="5">
    <source>
        <dbReference type="EMBL" id="SDU83697.1"/>
    </source>
</evidence>
<dbReference type="InterPro" id="IPR056822">
    <property type="entry name" value="TEN_NHL"/>
</dbReference>
<dbReference type="PANTHER" id="PTHR46388">
    <property type="entry name" value="NHL REPEAT-CONTAINING PROTEIN 2"/>
    <property type="match status" value="1"/>
</dbReference>
<feature type="chain" id="PRO_5038523278" description="Teneurin NHL domain-containing protein" evidence="3">
    <location>
        <begin position="20"/>
        <end position="1078"/>
    </location>
</feature>
<sequence>MLLGALLPGLLLTSGLAPAAAQASTTPPEPLPGEVVLVAGTGEIGYSGDGGPATEARLHPSLTLSVGPDGTVYLADRYSERLRFVGIDGVIDTVAGARAQRPPETDGPEPPGGGSSSLSSTPIASSVGPDGSVYLAANQDVRRIAPDGAVTVLAGAGDDTIEAGDADGGLAADAEIFDPTDIAVDADGNVYLADTMNGRIRRIGTDGVITTVAGGGEVFVGDGAVGGPATDAAMDTPITSIAVDTAGTVFFTLEPFGDVYHVAPDGTLGVIADADLALIDAGSGLDGTPARDGRRLAAGPGGELYVTDEANGRLLVLREGAIEVAGPLPASVEDVAAGTDGAIYYTAGSRVWRLPDDVAARDDQVPPAGSLWGDRDPGELVTVAGVAADPDIAALEELVPPPGPAAGPSGVAAGPDGVTYVADSHRHVVHRVDADGTVTVAAGTGEAGRRGDGGPAGEAQLNGPAGLDVDAEGNLYIADSSNATIRRVGTDGVITTVAGTAPDQNADDEPPPTCVGEPATETALGLPADVAIAPDGTLYLADPGRDLICRVSPDGLLTRVAGGGERYADDQPAVEASLDEPVAVEVDAAGNVYVVENGVPRVRMVRPDGTLVALAGVSYFGSGEGGFGGDGGPAGAAELNTPLDVAAGPDGLYIADTFNSRIRRVGADGVIATVAGTGSPHDTGDGGPAAEAGVNEPETVDVAPDGSLVLGGTRGDLVRRIGADGIIETVADFRDVVAAEPADAADLTGDMSVAVAPDGTLFVAEPQVGRLRRLEGTELAGAPAADPRLDSIRRLATGPGGEVYAALGDSVVRIYPDGRLVTVAGGAYSEHPVVDGALATTQLVQPRDVAVGPDGTVYLLDIGELVYRVDSDGLIAAVPGFDADTLALPSALAVGADGTVYVADEGSGQVVAAAPGQDARTFAGTTDSDDVVVDDDYGDGGPATRAQLWGLADVAVGPEGDVYVATGDGVRRIDAEGTISTVLDTELDGDTERSITALEVGPGGDLYLVDSATDQVLALVRPAEITSGSFPWWLVGAGAGVLIAAAAAVLLVRRRRAARAAAVTASEPDPATEGTTTA</sequence>
<keyword evidence="2" id="KW-1133">Transmembrane helix</keyword>
<dbReference type="SUPFAM" id="SSF101898">
    <property type="entry name" value="NHL repeat"/>
    <property type="match status" value="3"/>
</dbReference>
<keyword evidence="6" id="KW-1185">Reference proteome</keyword>
<dbReference type="Pfam" id="PF25021">
    <property type="entry name" value="TEN_NHL"/>
    <property type="match status" value="2"/>
</dbReference>
<dbReference type="PANTHER" id="PTHR46388:SF2">
    <property type="entry name" value="NHL REPEAT-CONTAINING PROTEIN 2"/>
    <property type="match status" value="1"/>
</dbReference>
<proteinExistence type="predicted"/>
<dbReference type="Gene3D" id="2.40.10.500">
    <property type="match status" value="1"/>
</dbReference>
<keyword evidence="2" id="KW-0472">Membrane</keyword>
<name>A0A1H2LRR5_9ACTN</name>
<protein>
    <recommendedName>
        <fullName evidence="4">Teneurin NHL domain-containing protein</fullName>
    </recommendedName>
</protein>
<dbReference type="RefSeq" id="WP_052762412.1">
    <property type="nucleotide sequence ID" value="NZ_KQ061227.1"/>
</dbReference>
<feature type="domain" description="Teneurin NHL" evidence="4">
    <location>
        <begin position="446"/>
        <end position="665"/>
    </location>
</feature>
<keyword evidence="3" id="KW-0732">Signal</keyword>
<reference evidence="6" key="1">
    <citation type="submission" date="2016-10" db="EMBL/GenBank/DDBJ databases">
        <authorList>
            <person name="Varghese N."/>
            <person name="Submissions S."/>
        </authorList>
    </citation>
    <scope>NUCLEOTIDE SEQUENCE [LARGE SCALE GENOMIC DNA]</scope>
    <source>
        <strain evidence="6">DSM 45079</strain>
    </source>
</reference>
<dbReference type="STRING" id="419479.SAMN04488563_6567"/>
<feature type="region of interest" description="Disordered" evidence="1">
    <location>
        <begin position="98"/>
        <end position="124"/>
    </location>
</feature>
<accession>A0A1H2LRR5</accession>
<evidence type="ECO:0000256" key="1">
    <source>
        <dbReference type="SAM" id="MobiDB-lite"/>
    </source>
</evidence>
<dbReference type="InterPro" id="IPR011042">
    <property type="entry name" value="6-blade_b-propeller_TolB-like"/>
</dbReference>
<evidence type="ECO:0000259" key="4">
    <source>
        <dbReference type="Pfam" id="PF25021"/>
    </source>
</evidence>
<organism evidence="5 6">
    <name type="scientific">Jiangella alkaliphila</name>
    <dbReference type="NCBI Taxonomy" id="419479"/>
    <lineage>
        <taxon>Bacteria</taxon>
        <taxon>Bacillati</taxon>
        <taxon>Actinomycetota</taxon>
        <taxon>Actinomycetes</taxon>
        <taxon>Jiangellales</taxon>
        <taxon>Jiangellaceae</taxon>
        <taxon>Jiangella</taxon>
    </lineage>
</organism>
<feature type="transmembrane region" description="Helical" evidence="2">
    <location>
        <begin position="1030"/>
        <end position="1052"/>
    </location>
</feature>
<feature type="signal peptide" evidence="3">
    <location>
        <begin position="1"/>
        <end position="19"/>
    </location>
</feature>
<feature type="domain" description="Teneurin NHL" evidence="4">
    <location>
        <begin position="166"/>
        <end position="215"/>
    </location>
</feature>
<evidence type="ECO:0000256" key="3">
    <source>
        <dbReference type="SAM" id="SignalP"/>
    </source>
</evidence>
<evidence type="ECO:0000313" key="6">
    <source>
        <dbReference type="Proteomes" id="UP000182977"/>
    </source>
</evidence>
<dbReference type="OrthoDB" id="9762443at2"/>
<dbReference type="Proteomes" id="UP000182977">
    <property type="component" value="Chromosome I"/>
</dbReference>
<keyword evidence="2" id="KW-0812">Transmembrane</keyword>
<dbReference type="Gene3D" id="2.120.10.30">
    <property type="entry name" value="TolB, C-terminal domain"/>
    <property type="match status" value="5"/>
</dbReference>